<gene>
    <name evidence="1" type="ORF">SULYE_0957</name>
</gene>
<keyword evidence="2" id="KW-1185">Reference proteome</keyword>
<reference evidence="1 2" key="1">
    <citation type="submission" date="2009-04" db="EMBL/GenBank/DDBJ databases">
        <authorList>
            <person name="Reysenbach A.-L."/>
            <person name="Heidelberg J.F."/>
            <person name="Nelson W.C."/>
        </authorList>
    </citation>
    <scope>NUCLEOTIDE SEQUENCE [LARGE SCALE GENOMIC DNA]</scope>
    <source>
        <strain evidence="1 2">SS-5</strain>
    </source>
</reference>
<name>C4FK57_9AQUI</name>
<sequence>MKKLEKIIQKDLKKYPDLKLNVISEKNNSCIFFDIGYGEKFFIYYLSITDLEKLSDFSTYIVFKEILDRYMKVGYPKGFRTRFFINFNNDFQCLRKNLKELKKDDVLLLFLLNNAGVGNEKLAVNNINKNLIKRLEKLIENNGLDTSLILDKDFNFEFEGINTLWLKPYPNEFYKILNKNFFSEEFKNKIVFTINLISKKIFE</sequence>
<dbReference type="AlphaFoldDB" id="C4FK57"/>
<evidence type="ECO:0000313" key="2">
    <source>
        <dbReference type="Proteomes" id="UP000005540"/>
    </source>
</evidence>
<dbReference type="RefSeq" id="WP_007546937.1">
    <property type="nucleotide sequence ID" value="NZ_ABZS01000081.1"/>
</dbReference>
<protein>
    <submittedName>
        <fullName evidence="1">Uncharacterized protein</fullName>
    </submittedName>
</protein>
<dbReference type="Proteomes" id="UP000005540">
    <property type="component" value="Unassembled WGS sequence"/>
</dbReference>
<accession>C4FK57</accession>
<organism evidence="1 2">
    <name type="scientific">Sulfurihydrogenibium yellowstonense SS-5</name>
    <dbReference type="NCBI Taxonomy" id="432331"/>
    <lineage>
        <taxon>Bacteria</taxon>
        <taxon>Pseudomonadati</taxon>
        <taxon>Aquificota</taxon>
        <taxon>Aquificia</taxon>
        <taxon>Aquificales</taxon>
        <taxon>Hydrogenothermaceae</taxon>
        <taxon>Sulfurihydrogenibium</taxon>
    </lineage>
</organism>
<comment type="caution">
    <text evidence="1">The sequence shown here is derived from an EMBL/GenBank/DDBJ whole genome shotgun (WGS) entry which is preliminary data.</text>
</comment>
<dbReference type="EMBL" id="ABZS01000081">
    <property type="protein sequence ID" value="EEP60547.1"/>
    <property type="molecule type" value="Genomic_DNA"/>
</dbReference>
<proteinExistence type="predicted"/>
<evidence type="ECO:0000313" key="1">
    <source>
        <dbReference type="EMBL" id="EEP60547.1"/>
    </source>
</evidence>